<accession>A0A7W6NW59</accession>
<dbReference type="Proteomes" id="UP000557392">
    <property type="component" value="Unassembled WGS sequence"/>
</dbReference>
<gene>
    <name evidence="1" type="ORF">GGR46_000874</name>
</gene>
<protein>
    <recommendedName>
        <fullName evidence="3">DUF2336 domain-containing protein</fullName>
    </recommendedName>
</protein>
<evidence type="ECO:0000313" key="2">
    <source>
        <dbReference type="Proteomes" id="UP000557392"/>
    </source>
</evidence>
<proteinExistence type="predicted"/>
<evidence type="ECO:0000313" key="1">
    <source>
        <dbReference type="EMBL" id="MBB4097341.1"/>
    </source>
</evidence>
<organism evidence="1 2">
    <name type="scientific">Sphingomonas kyeonggiensis</name>
    <dbReference type="NCBI Taxonomy" id="1268553"/>
    <lineage>
        <taxon>Bacteria</taxon>
        <taxon>Pseudomonadati</taxon>
        <taxon>Pseudomonadota</taxon>
        <taxon>Alphaproteobacteria</taxon>
        <taxon>Sphingomonadales</taxon>
        <taxon>Sphingomonadaceae</taxon>
        <taxon>Sphingomonas</taxon>
    </lineage>
</organism>
<keyword evidence="2" id="KW-1185">Reference proteome</keyword>
<sequence length="366" mass="39650">MSENPVGVRDGLAVSAGELLARAAAAELRAYRGLMVAVEDFFLPEEARLDEHSRAGLAALVRGLVETVESEIREHAVRVLTGRNESELVARLIEPGVSVLARLWNSGLLRDGELMAELVARVRQEMLGAALPMNAPDDPERPSLINRFVQHPDRVVAASAMAVLIAESRRRGSPEVGQFQTELPAELHHKLVWWTAAALRERIDGPNEMLDRALCDAAQRSLAAYDEGDRLEAAAMRFAAAIDAQPGELSGMLVEALGDRRIVLFIALLGHALGVPYALARDLVLDPSADRLWLALRALEIGREGVAQIGYALSEADPRRDLETFADTLDTIAAISPVEARAALAPLKLDPDYRAALIALQRGGVK</sequence>
<evidence type="ECO:0008006" key="3">
    <source>
        <dbReference type="Google" id="ProtNLM"/>
    </source>
</evidence>
<dbReference type="RefSeq" id="WP_183994901.1">
    <property type="nucleotide sequence ID" value="NZ_JACIEH010000001.1"/>
</dbReference>
<dbReference type="Pfam" id="PF10098">
    <property type="entry name" value="DUF2336"/>
    <property type="match status" value="1"/>
</dbReference>
<dbReference type="AlphaFoldDB" id="A0A7W6NW59"/>
<name>A0A7W6NW59_9SPHN</name>
<dbReference type="InterPro" id="IPR019285">
    <property type="entry name" value="DUF2336"/>
</dbReference>
<dbReference type="EMBL" id="JACIEH010000001">
    <property type="protein sequence ID" value="MBB4097341.1"/>
    <property type="molecule type" value="Genomic_DNA"/>
</dbReference>
<comment type="caution">
    <text evidence="1">The sequence shown here is derived from an EMBL/GenBank/DDBJ whole genome shotgun (WGS) entry which is preliminary data.</text>
</comment>
<reference evidence="1 2" key="1">
    <citation type="submission" date="2020-08" db="EMBL/GenBank/DDBJ databases">
        <title>Genomic Encyclopedia of Type Strains, Phase IV (KMG-IV): sequencing the most valuable type-strain genomes for metagenomic binning, comparative biology and taxonomic classification.</title>
        <authorList>
            <person name="Goeker M."/>
        </authorList>
    </citation>
    <scope>NUCLEOTIDE SEQUENCE [LARGE SCALE GENOMIC DNA]</scope>
    <source>
        <strain evidence="1 2">DSM 101806</strain>
    </source>
</reference>